<keyword evidence="2" id="KW-1185">Reference proteome</keyword>
<dbReference type="Proteomes" id="UP001344632">
    <property type="component" value="Unassembled WGS sequence"/>
</dbReference>
<gene>
    <name evidence="1" type="ORF">P4H66_09205</name>
</gene>
<dbReference type="RefSeq" id="WP_326087369.1">
    <property type="nucleotide sequence ID" value="NZ_JARLKZ010000005.1"/>
</dbReference>
<name>A0ABU6GLC2_9BACL</name>
<evidence type="ECO:0000313" key="2">
    <source>
        <dbReference type="Proteomes" id="UP001344632"/>
    </source>
</evidence>
<sequence>MEKAKTVYETGEIITTKVYKVSPEQKEELDRLSAERLEKLREEAIPKIRERYEQLVKLRQQQTKDYDGGNPQGD</sequence>
<evidence type="ECO:0000313" key="1">
    <source>
        <dbReference type="EMBL" id="MEC0240023.1"/>
    </source>
</evidence>
<comment type="caution">
    <text evidence="1">The sequence shown here is derived from an EMBL/GenBank/DDBJ whole genome shotgun (WGS) entry which is preliminary data.</text>
</comment>
<protein>
    <submittedName>
        <fullName evidence="1">Uncharacterized protein</fullName>
    </submittedName>
</protein>
<proteinExistence type="predicted"/>
<accession>A0ABU6GLC2</accession>
<reference evidence="1 2" key="1">
    <citation type="submission" date="2023-03" db="EMBL/GenBank/DDBJ databases">
        <title>Bacillus Genome Sequencing.</title>
        <authorList>
            <person name="Dunlap C."/>
        </authorList>
    </citation>
    <scope>NUCLEOTIDE SEQUENCE [LARGE SCALE GENOMIC DNA]</scope>
    <source>
        <strain evidence="1 2">BD-525</strain>
    </source>
</reference>
<organism evidence="1 2">
    <name type="scientific">Paenibacillus dokdonensis</name>
    <dbReference type="NCBI Taxonomy" id="2567944"/>
    <lineage>
        <taxon>Bacteria</taxon>
        <taxon>Bacillati</taxon>
        <taxon>Bacillota</taxon>
        <taxon>Bacilli</taxon>
        <taxon>Bacillales</taxon>
        <taxon>Paenibacillaceae</taxon>
        <taxon>Paenibacillus</taxon>
    </lineage>
</organism>
<dbReference type="EMBL" id="JARLKZ010000005">
    <property type="protein sequence ID" value="MEC0240023.1"/>
    <property type="molecule type" value="Genomic_DNA"/>
</dbReference>